<dbReference type="EMBL" id="CCYA01000391">
    <property type="protein sequence ID" value="CEH16819.1"/>
    <property type="molecule type" value="Genomic_DNA"/>
</dbReference>
<feature type="compositionally biased region" description="Low complexity" evidence="1">
    <location>
        <begin position="942"/>
        <end position="953"/>
    </location>
</feature>
<feature type="compositionally biased region" description="Low complexity" evidence="1">
    <location>
        <begin position="509"/>
        <end position="539"/>
    </location>
</feature>
<feature type="region of interest" description="Disordered" evidence="1">
    <location>
        <begin position="159"/>
        <end position="193"/>
    </location>
</feature>
<feature type="compositionally biased region" description="Low complexity" evidence="1">
    <location>
        <begin position="1098"/>
        <end position="1116"/>
    </location>
</feature>
<organism evidence="2 3">
    <name type="scientific">Ceraceosorus bombacis</name>
    <dbReference type="NCBI Taxonomy" id="401625"/>
    <lineage>
        <taxon>Eukaryota</taxon>
        <taxon>Fungi</taxon>
        <taxon>Dikarya</taxon>
        <taxon>Basidiomycota</taxon>
        <taxon>Ustilaginomycotina</taxon>
        <taxon>Exobasidiomycetes</taxon>
        <taxon>Ceraceosorales</taxon>
        <taxon>Ceraceosoraceae</taxon>
        <taxon>Ceraceosorus</taxon>
    </lineage>
</organism>
<feature type="region of interest" description="Disordered" evidence="1">
    <location>
        <begin position="59"/>
        <end position="145"/>
    </location>
</feature>
<feature type="region of interest" description="Disordered" evidence="1">
    <location>
        <begin position="496"/>
        <end position="570"/>
    </location>
</feature>
<feature type="region of interest" description="Disordered" evidence="1">
    <location>
        <begin position="866"/>
        <end position="1120"/>
    </location>
</feature>
<feature type="compositionally biased region" description="Basic and acidic residues" evidence="1">
    <location>
        <begin position="1053"/>
        <end position="1078"/>
    </location>
</feature>
<feature type="compositionally biased region" description="Low complexity" evidence="1">
    <location>
        <begin position="73"/>
        <end position="82"/>
    </location>
</feature>
<keyword evidence="3" id="KW-1185">Reference proteome</keyword>
<feature type="region of interest" description="Disordered" evidence="1">
    <location>
        <begin position="796"/>
        <end position="835"/>
    </location>
</feature>
<dbReference type="Proteomes" id="UP000054845">
    <property type="component" value="Unassembled WGS sequence"/>
</dbReference>
<feature type="compositionally biased region" description="Low complexity" evidence="1">
    <location>
        <begin position="898"/>
        <end position="931"/>
    </location>
</feature>
<feature type="region of interest" description="Disordered" evidence="1">
    <location>
        <begin position="367"/>
        <end position="466"/>
    </location>
</feature>
<feature type="compositionally biased region" description="Basic and acidic residues" evidence="1">
    <location>
        <begin position="96"/>
        <end position="125"/>
    </location>
</feature>
<feature type="compositionally biased region" description="Basic residues" evidence="1">
    <location>
        <begin position="1086"/>
        <end position="1097"/>
    </location>
</feature>
<feature type="region of interest" description="Disordered" evidence="1">
    <location>
        <begin position="760"/>
        <end position="781"/>
    </location>
</feature>
<feature type="compositionally biased region" description="Polar residues" evidence="1">
    <location>
        <begin position="1"/>
        <end position="10"/>
    </location>
</feature>
<evidence type="ECO:0000313" key="2">
    <source>
        <dbReference type="EMBL" id="CEH16819.1"/>
    </source>
</evidence>
<feature type="compositionally biased region" description="Low complexity" evidence="1">
    <location>
        <begin position="760"/>
        <end position="770"/>
    </location>
</feature>
<evidence type="ECO:0000256" key="1">
    <source>
        <dbReference type="SAM" id="MobiDB-lite"/>
    </source>
</evidence>
<feature type="compositionally biased region" description="Basic residues" evidence="1">
    <location>
        <begin position="83"/>
        <end position="93"/>
    </location>
</feature>
<feature type="region of interest" description="Disordered" evidence="1">
    <location>
        <begin position="1266"/>
        <end position="1326"/>
    </location>
</feature>
<feature type="region of interest" description="Disordered" evidence="1">
    <location>
        <begin position="623"/>
        <end position="647"/>
    </location>
</feature>
<dbReference type="OrthoDB" id="3360637at2759"/>
<feature type="compositionally biased region" description="Basic and acidic residues" evidence="1">
    <location>
        <begin position="976"/>
        <end position="986"/>
    </location>
</feature>
<feature type="compositionally biased region" description="Basic residues" evidence="1">
    <location>
        <begin position="555"/>
        <end position="565"/>
    </location>
</feature>
<feature type="compositionally biased region" description="Low complexity" evidence="1">
    <location>
        <begin position="1285"/>
        <end position="1298"/>
    </location>
</feature>
<protein>
    <submittedName>
        <fullName evidence="2">Uncharacterized protein</fullName>
    </submittedName>
</protein>
<reference evidence="2 3" key="1">
    <citation type="submission" date="2014-09" db="EMBL/GenBank/DDBJ databases">
        <authorList>
            <person name="Magalhaes I.L.F."/>
            <person name="Oliveira U."/>
            <person name="Santos F.R."/>
            <person name="Vidigal T.H.D.A."/>
            <person name="Brescovit A.D."/>
            <person name="Santos A.J."/>
        </authorList>
    </citation>
    <scope>NUCLEOTIDE SEQUENCE [LARGE SCALE GENOMIC DNA]</scope>
</reference>
<sequence>MTSQRGSLSPTLAAFRSEHAHSSDSSTATHHLDTDAKSRAAEDASPIDAALLLASLAAQRASRGSNPYRSIPRRFAPASVSRSRSRSSSRKATRQNLEHERSTLSSATRREQGPPHAESSRDGARRWGLSDSADESDASDDSSRTAAAAAVRYAMGGGSVDLSREEAQNRPRANTLRPPSPASKGKGRAEPVPITPTLLRSARSTAHLARTASSTQLCMLNAEATSLRASRDASPIGERERSRDALSVSPPWIRPNSPQTASGDAISGRGRPSASAPGVQTARLPPSLAAISRGRSDHVSPSRLGRRGTSASVLSTTGPQDDSTAAGSGSKLVRKHSLLNRPTSRTSIDLEGALFGDEEDVHLTFSSCESGESDVEDATASSPPNSRFNSRGRSSRRSSGASRDRKRGLRVLLQPITDIDRTPEDASTEQQPSSSCATSLGTSGSAGSEHDRRSSHSVASSRSSSCDHLLEFRAQRAATPRKDAVLAGDVMPCDATGLSTAPPASRPIATLTRQRSSRRAATLSRASSLARSNSGRSRATQSLARIVLDDQRNSSSRRGRSSSRARHGERAIEEMMRDASSIEGGLGALTQPAVRVEAEDGDPLLCPSTVSIADLVSVPAVEWDSDSDRRQSISSVRSEGASGEQEAARRSGFAAAYSERIASIGSHFKLWSRHGQQDEQSGTIPQQQQNVVARTTDSMPVAAPQRLRTTSGRPQVGVAHENASASASASTDSSLFSASWRTLSRLPNLLLLPTLATRSASPPSAVVGASQPTSAATSLSPHDAAAQLAIAPCPLAPKAELPPSPDAASSESLGEARDGAQQASPKMGRGVVSPLEGDRDAGAYVSGLGAPIDPDIELSSVVQLQTFRSRSRSASRSRGYAAHRMPHLSRPPSSPDQSSASRRTSASRARTRVSISESASSPDLSPAASPSLHKRESEAGIAPLTLPEPTLALRNADAMRAVSAPTSPRGRRARHESRGRLETQQRDDDEDEDGDGFRLVHRRGRRARRRASVGRSEVEAEEAKASPKCSRPAVQAPVPETFSAYASSASHSASEDERSSASETERHGCKDVARSTRDEEVEERGRRSRSGRGRRRSTSPSGARQNAAAQAATSASPPVTLPGAPIVAPALAPFDDRGRTGSVKVVSVSAETSTIDALATDEPSITTAPRDLSDEIGMASEDAMQPDAILCASETSEAASNSTIPVPTTIALRPCMVSNGAHLLMLSLELEMMRARKISASLKPRWLKARMREVRIWDASVAGSLGAEEGRTSGSPAMPLEQDQASGAGVSNASNASSRGTQMPAPPLASFRSVDRPQSPLRHEVT</sequence>
<proteinExistence type="predicted"/>
<feature type="compositionally biased region" description="Low complexity" evidence="1">
    <location>
        <begin position="1043"/>
        <end position="1052"/>
    </location>
</feature>
<feature type="compositionally biased region" description="Low complexity" evidence="1">
    <location>
        <begin position="433"/>
        <end position="447"/>
    </location>
</feature>
<evidence type="ECO:0000313" key="3">
    <source>
        <dbReference type="Proteomes" id="UP000054845"/>
    </source>
</evidence>
<feature type="compositionally biased region" description="Basic residues" evidence="1">
    <location>
        <begin position="999"/>
        <end position="1012"/>
    </location>
</feature>
<feature type="compositionally biased region" description="Basic and acidic residues" evidence="1">
    <location>
        <begin position="30"/>
        <end position="42"/>
    </location>
</feature>
<feature type="compositionally biased region" description="Polar residues" evidence="1">
    <location>
        <begin position="309"/>
        <end position="327"/>
    </location>
</feature>
<accession>A0A0P1BKR2</accession>
<feature type="region of interest" description="Disordered" evidence="1">
    <location>
        <begin position="227"/>
        <end position="338"/>
    </location>
</feature>
<feature type="compositionally biased region" description="Basic and acidic residues" evidence="1">
    <location>
        <begin position="1016"/>
        <end position="1025"/>
    </location>
</feature>
<name>A0A0P1BKR2_9BASI</name>
<feature type="region of interest" description="Disordered" evidence="1">
    <location>
        <begin position="1"/>
        <end position="43"/>
    </location>
</feature>
<feature type="compositionally biased region" description="Polar residues" evidence="1">
    <location>
        <begin position="771"/>
        <end position="780"/>
    </location>
</feature>
<feature type="compositionally biased region" description="Low complexity" evidence="1">
    <location>
        <begin position="380"/>
        <end position="401"/>
    </location>
</feature>
<feature type="compositionally biased region" description="Polar residues" evidence="1">
    <location>
        <begin position="678"/>
        <end position="698"/>
    </location>
</feature>
<feature type="region of interest" description="Disordered" evidence="1">
    <location>
        <begin position="672"/>
        <end position="731"/>
    </location>
</feature>